<gene>
    <name evidence="2" type="ORF">LCGC14_0604800</name>
</gene>
<name>A0A0F9R9L1_9ZZZZ</name>
<protein>
    <submittedName>
        <fullName evidence="2">Uncharacterized protein</fullName>
    </submittedName>
</protein>
<reference evidence="2" key="1">
    <citation type="journal article" date="2015" name="Nature">
        <title>Complex archaea that bridge the gap between prokaryotes and eukaryotes.</title>
        <authorList>
            <person name="Spang A."/>
            <person name="Saw J.H."/>
            <person name="Jorgensen S.L."/>
            <person name="Zaremba-Niedzwiedzka K."/>
            <person name="Martijn J."/>
            <person name="Lind A.E."/>
            <person name="van Eijk R."/>
            <person name="Schleper C."/>
            <person name="Guy L."/>
            <person name="Ettema T.J."/>
        </authorList>
    </citation>
    <scope>NUCLEOTIDE SEQUENCE</scope>
</reference>
<keyword evidence="1" id="KW-0812">Transmembrane</keyword>
<evidence type="ECO:0000256" key="1">
    <source>
        <dbReference type="SAM" id="Phobius"/>
    </source>
</evidence>
<evidence type="ECO:0000313" key="2">
    <source>
        <dbReference type="EMBL" id="KKN53200.1"/>
    </source>
</evidence>
<keyword evidence="1" id="KW-1133">Transmembrane helix</keyword>
<proteinExistence type="predicted"/>
<feature type="transmembrane region" description="Helical" evidence="1">
    <location>
        <begin position="6"/>
        <end position="28"/>
    </location>
</feature>
<keyword evidence="1" id="KW-0472">Membrane</keyword>
<dbReference type="EMBL" id="LAZR01000983">
    <property type="protein sequence ID" value="KKN53200.1"/>
    <property type="molecule type" value="Genomic_DNA"/>
</dbReference>
<feature type="transmembrane region" description="Helical" evidence="1">
    <location>
        <begin position="79"/>
        <end position="100"/>
    </location>
</feature>
<accession>A0A0F9R9L1</accession>
<dbReference type="AlphaFoldDB" id="A0A0F9R9L1"/>
<sequence length="109" mass="11477">MLSDIALYGAIETGLICGLVAFAIYLSFRVHDSPDLTVDGSFPLGAAVAAVLIVDGWDPWLAIALALNADFLGLQAQDLNLITAVLVTQAIVLPGIRTSVVNKLTRKKA</sequence>
<organism evidence="2">
    <name type="scientific">marine sediment metagenome</name>
    <dbReference type="NCBI Taxonomy" id="412755"/>
    <lineage>
        <taxon>unclassified sequences</taxon>
        <taxon>metagenomes</taxon>
        <taxon>ecological metagenomes</taxon>
    </lineage>
</organism>
<comment type="caution">
    <text evidence="2">The sequence shown here is derived from an EMBL/GenBank/DDBJ whole genome shotgun (WGS) entry which is preliminary data.</text>
</comment>